<organism evidence="1 2">
    <name type="scientific">Marmoricola endophyticus</name>
    <dbReference type="NCBI Taxonomy" id="2040280"/>
    <lineage>
        <taxon>Bacteria</taxon>
        <taxon>Bacillati</taxon>
        <taxon>Actinomycetota</taxon>
        <taxon>Actinomycetes</taxon>
        <taxon>Propionibacteriales</taxon>
        <taxon>Nocardioidaceae</taxon>
        <taxon>Marmoricola</taxon>
    </lineage>
</organism>
<evidence type="ECO:0000313" key="1">
    <source>
        <dbReference type="EMBL" id="GGF51552.1"/>
    </source>
</evidence>
<dbReference type="AlphaFoldDB" id="A0A917BM56"/>
<protein>
    <submittedName>
        <fullName evidence="1">Uncharacterized protein</fullName>
    </submittedName>
</protein>
<dbReference type="Proteomes" id="UP000649179">
    <property type="component" value="Unassembled WGS sequence"/>
</dbReference>
<reference evidence="1" key="2">
    <citation type="submission" date="2020-09" db="EMBL/GenBank/DDBJ databases">
        <authorList>
            <person name="Sun Q."/>
            <person name="Zhou Y."/>
        </authorList>
    </citation>
    <scope>NUCLEOTIDE SEQUENCE</scope>
    <source>
        <strain evidence="1">CGMCC 1.16067</strain>
    </source>
</reference>
<dbReference type="EMBL" id="BMKQ01000001">
    <property type="protein sequence ID" value="GGF51552.1"/>
    <property type="molecule type" value="Genomic_DNA"/>
</dbReference>
<sequence>MLPPIPLRLLRADVDLDVSGPGAEEMHRSLAALWAGCGRDATAPGRRVTVRVGAPAEPESIADPDAERLPTTLTHALVRIAIESGAGELLMLHAAGLADPVTGAAVACVARGGTGKTTLCRTLGPGRRYLTDETLALRRDGTVVPFAKPLSVRRADEVTKDEVAPGSLALGTEGAAPWLAALVLLRREPTHVGQPSVERLGLFDTIVALAEETSSLDRLDRPLHLLADLLDVRPVLAVTYAEATTLGPLLDELIGPAR</sequence>
<reference evidence="1" key="1">
    <citation type="journal article" date="2014" name="Int. J. Syst. Evol. Microbiol.">
        <title>Complete genome sequence of Corynebacterium casei LMG S-19264T (=DSM 44701T), isolated from a smear-ripened cheese.</title>
        <authorList>
            <consortium name="US DOE Joint Genome Institute (JGI-PGF)"/>
            <person name="Walter F."/>
            <person name="Albersmeier A."/>
            <person name="Kalinowski J."/>
            <person name="Ruckert C."/>
        </authorList>
    </citation>
    <scope>NUCLEOTIDE SEQUENCE</scope>
    <source>
        <strain evidence="1">CGMCC 1.16067</strain>
    </source>
</reference>
<gene>
    <name evidence="1" type="ORF">GCM10011519_26940</name>
</gene>
<evidence type="ECO:0000313" key="2">
    <source>
        <dbReference type="Proteomes" id="UP000649179"/>
    </source>
</evidence>
<comment type="caution">
    <text evidence="1">The sequence shown here is derived from an EMBL/GenBank/DDBJ whole genome shotgun (WGS) entry which is preliminary data.</text>
</comment>
<accession>A0A917BM56</accession>
<dbReference type="RefSeq" id="WP_188780237.1">
    <property type="nucleotide sequence ID" value="NZ_BMKQ01000001.1"/>
</dbReference>
<proteinExistence type="predicted"/>
<name>A0A917BM56_9ACTN</name>
<keyword evidence="2" id="KW-1185">Reference proteome</keyword>